<dbReference type="HOGENOM" id="CLU_014210_0_0_1"/>
<dbReference type="PROSITE" id="PS50076">
    <property type="entry name" value="DNAJ_2"/>
    <property type="match status" value="1"/>
</dbReference>
<dbReference type="InterPro" id="IPR018253">
    <property type="entry name" value="DnaJ_domain_CS"/>
</dbReference>
<dbReference type="GO" id="GO:0003723">
    <property type="term" value="F:RNA binding"/>
    <property type="evidence" value="ECO:0007669"/>
    <property type="project" value="TreeGrafter"/>
</dbReference>
<dbReference type="Proteomes" id="UP000016923">
    <property type="component" value="Unassembled WGS sequence"/>
</dbReference>
<accession>S3CS25</accession>
<evidence type="ECO:0000256" key="2">
    <source>
        <dbReference type="ARBA" id="ARBA00022448"/>
    </source>
</evidence>
<organism evidence="12 13">
    <name type="scientific">Ophiostoma piceae (strain UAMH 11346)</name>
    <name type="common">Sap stain fungus</name>
    <dbReference type="NCBI Taxonomy" id="1262450"/>
    <lineage>
        <taxon>Eukaryota</taxon>
        <taxon>Fungi</taxon>
        <taxon>Dikarya</taxon>
        <taxon>Ascomycota</taxon>
        <taxon>Pezizomycotina</taxon>
        <taxon>Sordariomycetes</taxon>
        <taxon>Sordariomycetidae</taxon>
        <taxon>Ophiostomatales</taxon>
        <taxon>Ophiostomataceae</taxon>
        <taxon>Ophiostoma</taxon>
    </lineage>
</organism>
<keyword evidence="2" id="KW-0813">Transport</keyword>
<keyword evidence="13" id="KW-1185">Reference proteome</keyword>
<proteinExistence type="predicted"/>
<dbReference type="SMART" id="SM00973">
    <property type="entry name" value="Sec63"/>
    <property type="match status" value="1"/>
</dbReference>
<keyword evidence="3 10" id="KW-0812">Transmembrane</keyword>
<dbReference type="GO" id="GO:0006614">
    <property type="term" value="P:SRP-dependent cotranslational protein targeting to membrane"/>
    <property type="evidence" value="ECO:0007669"/>
    <property type="project" value="TreeGrafter"/>
</dbReference>
<dbReference type="Gene3D" id="1.10.287.110">
    <property type="entry name" value="DnaJ domain"/>
    <property type="match status" value="1"/>
</dbReference>
<evidence type="ECO:0000256" key="7">
    <source>
        <dbReference type="ARBA" id="ARBA00023136"/>
    </source>
</evidence>
<dbReference type="InterPro" id="IPR004179">
    <property type="entry name" value="Sec63-dom"/>
</dbReference>
<dbReference type="STRING" id="1262450.S3CS25"/>
<feature type="region of interest" description="Disordered" evidence="9">
    <location>
        <begin position="651"/>
        <end position="725"/>
    </location>
</feature>
<keyword evidence="4" id="KW-0256">Endoplasmic reticulum</keyword>
<feature type="compositionally biased region" description="Acidic residues" evidence="9">
    <location>
        <begin position="696"/>
        <end position="725"/>
    </location>
</feature>
<protein>
    <submittedName>
        <fullName evidence="12">Translocation protein sec63</fullName>
    </submittedName>
</protein>
<dbReference type="SUPFAM" id="SSF46565">
    <property type="entry name" value="Chaperone J-domain"/>
    <property type="match status" value="1"/>
</dbReference>
<evidence type="ECO:0000256" key="6">
    <source>
        <dbReference type="ARBA" id="ARBA00022989"/>
    </source>
</evidence>
<name>S3CS25_OPHP1</name>
<feature type="transmembrane region" description="Helical" evidence="10">
    <location>
        <begin position="201"/>
        <end position="226"/>
    </location>
</feature>
<dbReference type="SUPFAM" id="SSF81296">
    <property type="entry name" value="E set domains"/>
    <property type="match status" value="1"/>
</dbReference>
<evidence type="ECO:0000256" key="9">
    <source>
        <dbReference type="SAM" id="MobiDB-lite"/>
    </source>
</evidence>
<dbReference type="VEuPathDB" id="FungiDB:F503_06643"/>
<dbReference type="PRINTS" id="PR00625">
    <property type="entry name" value="JDOMAIN"/>
</dbReference>
<feature type="transmembrane region" description="Helical" evidence="10">
    <location>
        <begin position="73"/>
        <end position="94"/>
    </location>
</feature>
<dbReference type="SUPFAM" id="SSF158702">
    <property type="entry name" value="Sec63 N-terminal domain-like"/>
    <property type="match status" value="1"/>
</dbReference>
<reference evidence="12 13" key="1">
    <citation type="journal article" date="2013" name="BMC Genomics">
        <title>The genome and transcriptome of the pine saprophyte Ophiostoma piceae, and a comparison with the bark beetle-associated pine pathogen Grosmannia clavigera.</title>
        <authorList>
            <person name="Haridas S."/>
            <person name="Wang Y."/>
            <person name="Lim L."/>
            <person name="Massoumi Alamouti S."/>
            <person name="Jackman S."/>
            <person name="Docking R."/>
            <person name="Robertson G."/>
            <person name="Birol I."/>
            <person name="Bohlmann J."/>
            <person name="Breuil C."/>
        </authorList>
    </citation>
    <scope>NUCLEOTIDE SEQUENCE [LARGE SCALE GENOMIC DNA]</scope>
    <source>
        <strain evidence="12 13">UAMH 11346</strain>
    </source>
</reference>
<dbReference type="SMART" id="SM00271">
    <property type="entry name" value="DnaJ"/>
    <property type="match status" value="1"/>
</dbReference>
<dbReference type="PROSITE" id="PS00636">
    <property type="entry name" value="DNAJ_1"/>
    <property type="match status" value="1"/>
</dbReference>
<dbReference type="Pfam" id="PF00226">
    <property type="entry name" value="DnaJ"/>
    <property type="match status" value="1"/>
</dbReference>
<feature type="compositionally biased region" description="Acidic residues" evidence="9">
    <location>
        <begin position="655"/>
        <end position="675"/>
    </location>
</feature>
<evidence type="ECO:0000256" key="5">
    <source>
        <dbReference type="ARBA" id="ARBA00022927"/>
    </source>
</evidence>
<feature type="domain" description="J" evidence="11">
    <location>
        <begin position="106"/>
        <end position="178"/>
    </location>
</feature>
<dbReference type="PANTHER" id="PTHR24075:SF0">
    <property type="entry name" value="TRANSLOCATION PROTEIN SEC63 HOMOLOG"/>
    <property type="match status" value="1"/>
</dbReference>
<keyword evidence="6 10" id="KW-1133">Transmembrane helix</keyword>
<keyword evidence="5" id="KW-0653">Protein transport</keyword>
<evidence type="ECO:0000256" key="10">
    <source>
        <dbReference type="SAM" id="Phobius"/>
    </source>
</evidence>
<comment type="subcellular location">
    <subcellularLocation>
        <location evidence="1">Endoplasmic reticulum membrane</location>
        <topology evidence="1">Multi-pass membrane protein</topology>
    </subcellularLocation>
</comment>
<evidence type="ECO:0000259" key="11">
    <source>
        <dbReference type="PROSITE" id="PS50076"/>
    </source>
</evidence>
<dbReference type="Pfam" id="PF02889">
    <property type="entry name" value="Sec63"/>
    <property type="match status" value="1"/>
</dbReference>
<sequence length="725" mass="79642">MSSEYGYDEDGQLWPFFTFTVTAIAAIPLTWNLLRRTPSLLDETPRFATKTTHANSKTVDAVRAKFHHKQRRLGFILFVAAVYAVAGYSLYLILSMDTPVAQAVWNPYDILGIPDSATEKVIKKTYKTLSRKFHPDKIKPDPAKNETLESLNDIYVEIGKAYQALTDETVRNNFLEYGHPDGKQTTAIKIALPMAIISESYGHFLILFYFLAFGITLPYIVGSWWYGTLRRSKENVLMESSNRIFLEYEDKANEASVIAALSTGQEFEELLLGDKAESGLAKVESRVTAPAPSSAAPPSTTTVAGLTAADCDKLSNLDNGVRRKVLSLFWAHLGRTPLGGDSELELAKVEVAPIANALVRAYTAISVAYTNTAPMIAAMKTGQLFVQALTPQSSPLLQLPHVTPEIATAIERGDPATAASSRSTPMSVQRLMDLPEEKRRKLAVGSGRLSEQQYDDAVAVAQQMPYLRVSKAFFKVEGEKHIIASSLVQIVVKFRYIPPGYADKAPPVSAADLVDLDPPQLTIDDVPVNKEKAAVGWNPDGSTILSDRSNGVRFLPPLAHAPYYGREHVPRWYVFLADSKQGKLVVPPFTFFAFDKPIFEADGTTPTFHMQTFKATFAAPPQAGQYTFVMHAICDSYVGLDTRMEITLVVKDPSEVDPETAADEEDDISEPEEDSIAGILSAAKGGPVKQRRESPADDDDESDDESGTDDDAEDTSETDTDTDEE</sequence>
<dbReference type="GO" id="GO:0006620">
    <property type="term" value="P:post-translational protein targeting to endoplasmic reticulum membrane"/>
    <property type="evidence" value="ECO:0007669"/>
    <property type="project" value="TreeGrafter"/>
</dbReference>
<dbReference type="GO" id="GO:0031207">
    <property type="term" value="C:Sec62/Sec63 complex"/>
    <property type="evidence" value="ECO:0007669"/>
    <property type="project" value="TreeGrafter"/>
</dbReference>
<evidence type="ECO:0000256" key="8">
    <source>
        <dbReference type="ARBA" id="ARBA00023186"/>
    </source>
</evidence>
<dbReference type="OMA" id="RAILHAH"/>
<dbReference type="PANTHER" id="PTHR24075">
    <property type="entry name" value="SEC63 DOMAIN-CONTAINING"/>
    <property type="match status" value="1"/>
</dbReference>
<keyword evidence="7 10" id="KW-0472">Membrane</keyword>
<dbReference type="InterPro" id="IPR014756">
    <property type="entry name" value="Ig_E-set"/>
</dbReference>
<dbReference type="CDD" id="cd06257">
    <property type="entry name" value="DnaJ"/>
    <property type="match status" value="1"/>
</dbReference>
<dbReference type="Gene3D" id="1.10.150.20">
    <property type="entry name" value="5' to 3' exonuclease, C-terminal subdomain"/>
    <property type="match status" value="1"/>
</dbReference>
<gene>
    <name evidence="12" type="ORF">F503_06643</name>
</gene>
<dbReference type="eggNOG" id="KOG0721">
    <property type="taxonomic scope" value="Eukaryota"/>
</dbReference>
<dbReference type="FunFam" id="1.10.287.110:FF:000039">
    <property type="entry name" value="Protein translocation complex component (Npl1)"/>
    <property type="match status" value="1"/>
</dbReference>
<dbReference type="OrthoDB" id="1734229at2759"/>
<keyword evidence="8" id="KW-0143">Chaperone</keyword>
<dbReference type="AlphaFoldDB" id="S3CS25"/>
<dbReference type="Gene3D" id="2.60.40.150">
    <property type="entry name" value="C2 domain"/>
    <property type="match status" value="1"/>
</dbReference>
<evidence type="ECO:0000313" key="12">
    <source>
        <dbReference type="EMBL" id="EPE03470.1"/>
    </source>
</evidence>
<dbReference type="InterPro" id="IPR036869">
    <property type="entry name" value="J_dom_sf"/>
</dbReference>
<dbReference type="GO" id="GO:0008320">
    <property type="term" value="F:protein transmembrane transporter activity"/>
    <property type="evidence" value="ECO:0007669"/>
    <property type="project" value="TreeGrafter"/>
</dbReference>
<feature type="transmembrane region" description="Helical" evidence="10">
    <location>
        <begin position="12"/>
        <end position="34"/>
    </location>
</feature>
<evidence type="ECO:0000256" key="3">
    <source>
        <dbReference type="ARBA" id="ARBA00022692"/>
    </source>
</evidence>
<dbReference type="Gene3D" id="1.10.3380.10">
    <property type="entry name" value="Sec63 N-terminal domain-like domain"/>
    <property type="match status" value="1"/>
</dbReference>
<evidence type="ECO:0000256" key="4">
    <source>
        <dbReference type="ARBA" id="ARBA00022824"/>
    </source>
</evidence>
<dbReference type="InterPro" id="IPR001623">
    <property type="entry name" value="DnaJ_domain"/>
</dbReference>
<dbReference type="EMBL" id="KE148167">
    <property type="protein sequence ID" value="EPE03470.1"/>
    <property type="molecule type" value="Genomic_DNA"/>
</dbReference>
<evidence type="ECO:0000256" key="1">
    <source>
        <dbReference type="ARBA" id="ARBA00004477"/>
    </source>
</evidence>
<evidence type="ECO:0000313" key="13">
    <source>
        <dbReference type="Proteomes" id="UP000016923"/>
    </source>
</evidence>
<dbReference type="InterPro" id="IPR035892">
    <property type="entry name" value="C2_domain_sf"/>
</dbReference>